<dbReference type="PROSITE" id="PS00721">
    <property type="entry name" value="FTHFS_1"/>
    <property type="match status" value="1"/>
</dbReference>
<dbReference type="FunFam" id="3.30.1510.10:FF:000001">
    <property type="entry name" value="Formate--tetrahydrofolate ligase"/>
    <property type="match status" value="1"/>
</dbReference>
<dbReference type="NCBIfam" id="NF010030">
    <property type="entry name" value="PRK13505.1"/>
    <property type="match status" value="1"/>
</dbReference>
<dbReference type="STRING" id="915059.NH26_17100"/>
<evidence type="ECO:0000256" key="2">
    <source>
        <dbReference type="ARBA" id="ARBA00022563"/>
    </source>
</evidence>
<keyword evidence="10" id="KW-1185">Reference proteome</keyword>
<evidence type="ECO:0000313" key="10">
    <source>
        <dbReference type="Proteomes" id="UP000179797"/>
    </source>
</evidence>
<dbReference type="Gene3D" id="3.10.410.10">
    <property type="entry name" value="Formyltetrahydrofolate synthetase, domain 3"/>
    <property type="match status" value="1"/>
</dbReference>
<dbReference type="InterPro" id="IPR020628">
    <property type="entry name" value="Formate_THF_ligase_CS"/>
</dbReference>
<evidence type="ECO:0000256" key="4">
    <source>
        <dbReference type="ARBA" id="ARBA00022741"/>
    </source>
</evidence>
<evidence type="ECO:0000256" key="3">
    <source>
        <dbReference type="ARBA" id="ARBA00022598"/>
    </source>
</evidence>
<evidence type="ECO:0000256" key="5">
    <source>
        <dbReference type="ARBA" id="ARBA00022840"/>
    </source>
</evidence>
<comment type="caution">
    <text evidence="9">The sequence shown here is derived from an EMBL/GenBank/DDBJ whole genome shotgun (WGS) entry which is preliminary data.</text>
</comment>
<dbReference type="Gene3D" id="3.30.1510.10">
    <property type="entry name" value="Domain 2, N(10)-formyltetrahydrofolate synthetase"/>
    <property type="match status" value="1"/>
</dbReference>
<evidence type="ECO:0000256" key="1">
    <source>
        <dbReference type="ARBA" id="ARBA00004777"/>
    </source>
</evidence>
<dbReference type="GO" id="GO:0005524">
    <property type="term" value="F:ATP binding"/>
    <property type="evidence" value="ECO:0007669"/>
    <property type="project" value="UniProtKB-UniRule"/>
</dbReference>
<dbReference type="InterPro" id="IPR027417">
    <property type="entry name" value="P-loop_NTPase"/>
</dbReference>
<keyword evidence="2 8" id="KW-0554">One-carbon metabolism</keyword>
<dbReference type="RefSeq" id="WP_044219906.1">
    <property type="nucleotide sequence ID" value="NZ_JRYR02000001.1"/>
</dbReference>
<dbReference type="AlphaFoldDB" id="A0A1S1Z4D0"/>
<dbReference type="OrthoDB" id="9761733at2"/>
<dbReference type="GO" id="GO:0035999">
    <property type="term" value="P:tetrahydrofolate interconversion"/>
    <property type="evidence" value="ECO:0007669"/>
    <property type="project" value="UniProtKB-UniRule"/>
</dbReference>
<protein>
    <recommendedName>
        <fullName evidence="8">Formate--tetrahydrofolate ligase</fullName>
        <ecNumber evidence="8">6.3.4.3</ecNumber>
    </recommendedName>
    <alternativeName>
        <fullName evidence="8">Formyltetrahydrofolate synthetase</fullName>
        <shortName evidence="8">FHS</shortName>
        <shortName evidence="8">FTHFS</shortName>
    </alternativeName>
</protein>
<dbReference type="Pfam" id="PF01268">
    <property type="entry name" value="FTHFS"/>
    <property type="match status" value="1"/>
</dbReference>
<reference evidence="9 10" key="1">
    <citation type="journal article" date="2012" name="Int. J. Syst. Evol. Microbiol.">
        <title>Flammeovirga pacifica sp. nov., isolated from deep-sea sediment.</title>
        <authorList>
            <person name="Xu H."/>
            <person name="Fu Y."/>
            <person name="Yang N."/>
            <person name="Ding Z."/>
            <person name="Lai Q."/>
            <person name="Zeng R."/>
        </authorList>
    </citation>
    <scope>NUCLEOTIDE SEQUENCE [LARGE SCALE GENOMIC DNA]</scope>
    <source>
        <strain evidence="10">DSM 24597 / LMG 26175 / WPAGA1</strain>
    </source>
</reference>
<evidence type="ECO:0000256" key="7">
    <source>
        <dbReference type="ARBA" id="ARBA00061363"/>
    </source>
</evidence>
<evidence type="ECO:0000256" key="6">
    <source>
        <dbReference type="ARBA" id="ARBA00049033"/>
    </source>
</evidence>
<keyword evidence="4 8" id="KW-0547">Nucleotide-binding</keyword>
<gene>
    <name evidence="8" type="primary">fhs</name>
    <name evidence="9" type="ORF">NH26_17100</name>
</gene>
<evidence type="ECO:0000256" key="8">
    <source>
        <dbReference type="HAMAP-Rule" id="MF_01543"/>
    </source>
</evidence>
<dbReference type="Gene3D" id="3.40.50.300">
    <property type="entry name" value="P-loop containing nucleotide triphosphate hydrolases"/>
    <property type="match status" value="1"/>
</dbReference>
<comment type="catalytic activity">
    <reaction evidence="6 8">
        <text>(6S)-5,6,7,8-tetrahydrofolate + formate + ATP = (6R)-10-formyltetrahydrofolate + ADP + phosphate</text>
        <dbReference type="Rhea" id="RHEA:20221"/>
        <dbReference type="ChEBI" id="CHEBI:15740"/>
        <dbReference type="ChEBI" id="CHEBI:30616"/>
        <dbReference type="ChEBI" id="CHEBI:43474"/>
        <dbReference type="ChEBI" id="CHEBI:57453"/>
        <dbReference type="ChEBI" id="CHEBI:195366"/>
        <dbReference type="ChEBI" id="CHEBI:456216"/>
        <dbReference type="EC" id="6.3.4.3"/>
    </reaction>
</comment>
<dbReference type="HAMAP" id="MF_01543">
    <property type="entry name" value="FTHFS"/>
    <property type="match status" value="1"/>
</dbReference>
<dbReference type="UniPathway" id="UPA00193"/>
<organism evidence="9 10">
    <name type="scientific">Flammeovirga pacifica</name>
    <dbReference type="NCBI Taxonomy" id="915059"/>
    <lineage>
        <taxon>Bacteria</taxon>
        <taxon>Pseudomonadati</taxon>
        <taxon>Bacteroidota</taxon>
        <taxon>Cytophagia</taxon>
        <taxon>Cytophagales</taxon>
        <taxon>Flammeovirgaceae</taxon>
        <taxon>Flammeovirga</taxon>
    </lineage>
</organism>
<dbReference type="CDD" id="cd00477">
    <property type="entry name" value="FTHFS"/>
    <property type="match status" value="1"/>
</dbReference>
<dbReference type="SUPFAM" id="SSF52540">
    <property type="entry name" value="P-loop containing nucleoside triphosphate hydrolases"/>
    <property type="match status" value="1"/>
</dbReference>
<name>A0A1S1Z4D0_FLAPC</name>
<dbReference type="GO" id="GO:0004329">
    <property type="term" value="F:formate-tetrahydrofolate ligase activity"/>
    <property type="evidence" value="ECO:0007669"/>
    <property type="project" value="UniProtKB-UniRule"/>
</dbReference>
<comment type="pathway">
    <text evidence="1 8">One-carbon metabolism; tetrahydrofolate interconversion.</text>
</comment>
<feature type="binding site" evidence="8">
    <location>
        <begin position="64"/>
        <end position="71"/>
    </location>
    <ligand>
        <name>ATP</name>
        <dbReference type="ChEBI" id="CHEBI:30616"/>
    </ligand>
</feature>
<dbReference type="InterPro" id="IPR000559">
    <property type="entry name" value="Formate_THF_ligase"/>
</dbReference>
<proteinExistence type="inferred from homology"/>
<dbReference type="EMBL" id="JRYR02000001">
    <property type="protein sequence ID" value="OHX67935.1"/>
    <property type="molecule type" value="Genomic_DNA"/>
</dbReference>
<sequence length="556" mass="60559">MKTDIQIARETELKKIREIASSVGISEDDLIPFGHYMAKIPYQVIEEDKTKKSKLILVTAITPTRAGIGKTTTSVGLALGLQKLGKNAIPALREPSLGVCFGMKGGAAGGGYAQVLPMEDINLHFTGDFHAITSANNMISALVDNHQHFNRGEGKQLKNVLWRRVLDVNDRSLRSVVTGLGGFVNGKVSEAGFDITPASELMAILCLAKNREDLQERVGNIYLGYDYDNEPVYVKDLGIEGSIAVLMKDAIHPNLVQTTENSPAFIHGGPFANIAHGCNSVLATKMSMNYADYTITEAGFGADLGAEKFFNIKCRDAGLNPDLTVIVATSQALKLHGGVALEDIKEPSIEGLKAGLPNLKRHIENMKNFGQTVLVTFNKYAFDTDEEMHFVSNWCKEQGVEFAINNSFVEGGEGATELAQKVVDLIDTNPSGPLEFTYELTDSIETKLEKIAKEVYRADGIKLDNKARLQLNRIKRYGLDHLPVCIAKTQSSFTDNAKILNAPEGGYNIHFEELIINSGAGFIVARAGSIMRMPGLPKVPQANKIKFVDGEIEGLS</sequence>
<comment type="similarity">
    <text evidence="7 8">Belongs to the formate--tetrahydrofolate ligase family.</text>
</comment>
<keyword evidence="3 8" id="KW-0436">Ligase</keyword>
<accession>A0A1S1Z4D0</accession>
<dbReference type="Proteomes" id="UP000179797">
    <property type="component" value="Unassembled WGS sequence"/>
</dbReference>
<keyword evidence="5 8" id="KW-0067">ATP-binding</keyword>
<dbReference type="EC" id="6.3.4.3" evidence="8"/>
<evidence type="ECO:0000313" key="9">
    <source>
        <dbReference type="EMBL" id="OHX67935.1"/>
    </source>
</evidence>